<name>A0A3G5AHU8_9VIRU</name>
<reference evidence="1" key="1">
    <citation type="submission" date="2018-10" db="EMBL/GenBank/DDBJ databases">
        <title>Hidden diversity of soil giant viruses.</title>
        <authorList>
            <person name="Schulz F."/>
            <person name="Alteio L."/>
            <person name="Goudeau D."/>
            <person name="Ryan E.M."/>
            <person name="Malmstrom R.R."/>
            <person name="Blanchard J."/>
            <person name="Woyke T."/>
        </authorList>
    </citation>
    <scope>NUCLEOTIDE SEQUENCE</scope>
    <source>
        <strain evidence="1">SYV1</strain>
    </source>
</reference>
<evidence type="ECO:0000313" key="1">
    <source>
        <dbReference type="EMBL" id="AYV86792.1"/>
    </source>
</evidence>
<gene>
    <name evidence="1" type="ORF">Sylvanvirus9_22</name>
</gene>
<proteinExistence type="predicted"/>
<dbReference type="EMBL" id="MK072515">
    <property type="protein sequence ID" value="AYV86792.1"/>
    <property type="molecule type" value="Genomic_DNA"/>
</dbReference>
<organism evidence="1">
    <name type="scientific">Sylvanvirus sp</name>
    <dbReference type="NCBI Taxonomy" id="2487774"/>
    <lineage>
        <taxon>Viruses</taxon>
    </lineage>
</organism>
<protein>
    <submittedName>
        <fullName evidence="1">Uncharacterized protein</fullName>
    </submittedName>
</protein>
<accession>A0A3G5AHU8</accession>
<sequence length="125" mass="14412">MSSLSCDTSSVQISASTTIWCFLLHHDSHVFIVPEEEFKDIFILKEDQRESRSIKSMTFVATPNPKYVFHSHSGGLDTYLQGCWLNHIRSWVHDGNWEKTPILIVGSYPFQFKSTHLDNDESDFS</sequence>